<sequence>WDEAPYVFVLKCTCAVESPASRGLAQCGGTAESPKLPARTDVTHERKTYNCGNGGWMTLALVLFGSPLLLDSSGEPLSPGTEKYGEKPDEKATKGALLV</sequence>
<dbReference type="Proteomes" id="UP000648187">
    <property type="component" value="Unassembled WGS sequence"/>
</dbReference>
<evidence type="ECO:0000313" key="3">
    <source>
        <dbReference type="Proteomes" id="UP000648187"/>
    </source>
</evidence>
<evidence type="ECO:0000313" key="2">
    <source>
        <dbReference type="EMBL" id="KAF9422006.1"/>
    </source>
</evidence>
<keyword evidence="3" id="KW-1185">Reference proteome</keyword>
<reference evidence="2" key="1">
    <citation type="submission" date="2020-08" db="EMBL/GenBank/DDBJ databases">
        <title>Spodoptera exigua strain:BAW_Kor-Di-RS1 Genome sequencing and assembly.</title>
        <authorList>
            <person name="Kim J."/>
            <person name="Nam H.Y."/>
            <person name="Kwon M."/>
            <person name="Choi J.H."/>
            <person name="Cho S.R."/>
            <person name="Kim G.-H."/>
        </authorList>
    </citation>
    <scope>NUCLEOTIDE SEQUENCE</scope>
    <source>
        <strain evidence="2">BAW_Kor-Di-RS1</strain>
        <tissue evidence="2">Whole-body</tissue>
    </source>
</reference>
<accession>A0A835L9N7</accession>
<evidence type="ECO:0000256" key="1">
    <source>
        <dbReference type="SAM" id="MobiDB-lite"/>
    </source>
</evidence>
<gene>
    <name evidence="2" type="ORF">HW555_002226</name>
</gene>
<proteinExistence type="predicted"/>
<feature type="non-terminal residue" evidence="2">
    <location>
        <position position="99"/>
    </location>
</feature>
<feature type="region of interest" description="Disordered" evidence="1">
    <location>
        <begin position="74"/>
        <end position="99"/>
    </location>
</feature>
<dbReference type="AlphaFoldDB" id="A0A835L9N7"/>
<protein>
    <submittedName>
        <fullName evidence="2">Uncharacterized protein</fullName>
    </submittedName>
</protein>
<comment type="caution">
    <text evidence="2">The sequence shown here is derived from an EMBL/GenBank/DDBJ whole genome shotgun (WGS) entry which is preliminary data.</text>
</comment>
<organism evidence="2 3">
    <name type="scientific">Spodoptera exigua</name>
    <name type="common">Beet armyworm</name>
    <name type="synonym">Noctua fulgens</name>
    <dbReference type="NCBI Taxonomy" id="7107"/>
    <lineage>
        <taxon>Eukaryota</taxon>
        <taxon>Metazoa</taxon>
        <taxon>Ecdysozoa</taxon>
        <taxon>Arthropoda</taxon>
        <taxon>Hexapoda</taxon>
        <taxon>Insecta</taxon>
        <taxon>Pterygota</taxon>
        <taxon>Neoptera</taxon>
        <taxon>Endopterygota</taxon>
        <taxon>Lepidoptera</taxon>
        <taxon>Glossata</taxon>
        <taxon>Ditrysia</taxon>
        <taxon>Noctuoidea</taxon>
        <taxon>Noctuidae</taxon>
        <taxon>Amphipyrinae</taxon>
        <taxon>Spodoptera</taxon>
    </lineage>
</organism>
<name>A0A835L9N7_SPOEX</name>
<dbReference type="EMBL" id="JACKWZ010000020">
    <property type="protein sequence ID" value="KAF9422006.1"/>
    <property type="molecule type" value="Genomic_DNA"/>
</dbReference>
<feature type="compositionally biased region" description="Basic and acidic residues" evidence="1">
    <location>
        <begin position="83"/>
        <end position="93"/>
    </location>
</feature>